<feature type="transmembrane region" description="Helical" evidence="1">
    <location>
        <begin position="15"/>
        <end position="32"/>
    </location>
</feature>
<sequence>MAILFPSHGSDQTHHGLDFIPIAAALVAIFAARKHRAAGTERSTNGR</sequence>
<dbReference type="Proteomes" id="UP000554342">
    <property type="component" value="Unassembled WGS sequence"/>
</dbReference>
<organism evidence="2 3">
    <name type="scientific">Stakelama sediminis</name>
    <dbReference type="NCBI Taxonomy" id="463200"/>
    <lineage>
        <taxon>Bacteria</taxon>
        <taxon>Pseudomonadati</taxon>
        <taxon>Pseudomonadota</taxon>
        <taxon>Alphaproteobacteria</taxon>
        <taxon>Sphingomonadales</taxon>
        <taxon>Sphingomonadaceae</taxon>
        <taxon>Stakelama</taxon>
    </lineage>
</organism>
<dbReference type="EMBL" id="JACIJI010000002">
    <property type="protein sequence ID" value="MBB5718778.1"/>
    <property type="molecule type" value="Genomic_DNA"/>
</dbReference>
<accession>A0A840YYM2</accession>
<dbReference type="RefSeq" id="WP_184002813.1">
    <property type="nucleotide sequence ID" value="NZ_BAABIF010000013.1"/>
</dbReference>
<keyword evidence="1" id="KW-0812">Transmembrane</keyword>
<keyword evidence="1" id="KW-1133">Transmembrane helix</keyword>
<proteinExistence type="predicted"/>
<evidence type="ECO:0000313" key="2">
    <source>
        <dbReference type="EMBL" id="MBB5718778.1"/>
    </source>
</evidence>
<comment type="caution">
    <text evidence="2">The sequence shown here is derived from an EMBL/GenBank/DDBJ whole genome shotgun (WGS) entry which is preliminary data.</text>
</comment>
<keyword evidence="3" id="KW-1185">Reference proteome</keyword>
<dbReference type="AlphaFoldDB" id="A0A840YYM2"/>
<reference evidence="2 3" key="1">
    <citation type="submission" date="2020-08" db="EMBL/GenBank/DDBJ databases">
        <title>Genomic Encyclopedia of Type Strains, Phase IV (KMG-IV): sequencing the most valuable type-strain genomes for metagenomic binning, comparative biology and taxonomic classification.</title>
        <authorList>
            <person name="Goeker M."/>
        </authorList>
    </citation>
    <scope>NUCLEOTIDE SEQUENCE [LARGE SCALE GENOMIC DNA]</scope>
    <source>
        <strain evidence="2 3">DSM 27203</strain>
    </source>
</reference>
<gene>
    <name evidence="2" type="ORF">FHR23_001701</name>
</gene>
<name>A0A840YYM2_9SPHN</name>
<keyword evidence="1" id="KW-0472">Membrane</keyword>
<protein>
    <submittedName>
        <fullName evidence="2">Uncharacterized protein</fullName>
    </submittedName>
</protein>
<evidence type="ECO:0000313" key="3">
    <source>
        <dbReference type="Proteomes" id="UP000554342"/>
    </source>
</evidence>
<evidence type="ECO:0000256" key="1">
    <source>
        <dbReference type="SAM" id="Phobius"/>
    </source>
</evidence>